<evidence type="ECO:0008006" key="4">
    <source>
        <dbReference type="Google" id="ProtNLM"/>
    </source>
</evidence>
<accession>A0A1J4KLD9</accession>
<feature type="region of interest" description="Disordered" evidence="1">
    <location>
        <begin position="37"/>
        <end position="129"/>
    </location>
</feature>
<feature type="compositionally biased region" description="Polar residues" evidence="1">
    <location>
        <begin position="232"/>
        <end position="242"/>
    </location>
</feature>
<protein>
    <recommendedName>
        <fullName evidence="4">Outer dense fiber protein 3</fullName>
    </recommendedName>
</protein>
<dbReference type="AlphaFoldDB" id="A0A1J4KLD9"/>
<organism evidence="2 3">
    <name type="scientific">Tritrichomonas foetus</name>
    <dbReference type="NCBI Taxonomy" id="1144522"/>
    <lineage>
        <taxon>Eukaryota</taxon>
        <taxon>Metamonada</taxon>
        <taxon>Parabasalia</taxon>
        <taxon>Tritrichomonadida</taxon>
        <taxon>Tritrichomonadidae</taxon>
        <taxon>Tritrichomonas</taxon>
    </lineage>
</organism>
<gene>
    <name evidence="2" type="ORF">TRFO_18233</name>
</gene>
<dbReference type="EMBL" id="MLAK01000572">
    <property type="protein sequence ID" value="OHT12043.1"/>
    <property type="molecule type" value="Genomic_DNA"/>
</dbReference>
<dbReference type="OrthoDB" id="429991at2759"/>
<evidence type="ECO:0000313" key="2">
    <source>
        <dbReference type="EMBL" id="OHT12043.1"/>
    </source>
</evidence>
<dbReference type="RefSeq" id="XP_068365179.1">
    <property type="nucleotide sequence ID" value="XM_068500053.1"/>
</dbReference>
<feature type="compositionally biased region" description="Polar residues" evidence="1">
    <location>
        <begin position="41"/>
        <end position="52"/>
    </location>
</feature>
<keyword evidence="3" id="KW-1185">Reference proteome</keyword>
<feature type="region of interest" description="Disordered" evidence="1">
    <location>
        <begin position="204"/>
        <end position="257"/>
    </location>
</feature>
<comment type="caution">
    <text evidence="2">The sequence shown here is derived from an EMBL/GenBank/DDBJ whole genome shotgun (WGS) entry which is preliminary data.</text>
</comment>
<sequence length="306" mass="32645">MSYRHRETQNSSVDNPGPGAYCIESSFAKDARKCTLHGRTSFGSSGADTSSPGPGAYYPDINSTKRRAPSSSLHGRPKDATCDISPGPSDYNVSRNLGGTAPTFHGRPKDLATYSTPGPGAYNPTNMNNNNAPSFTFKSRHEVASRPITVQYRTLPTTIGQGPKIALASRHEARTAIDTPGPSYVPPQLGSDAKMISLASRMAGTRDSRADNPGPGAYDVRSSFGKDARSATLHSRTSTNEGKGNIGPGPGAYYPQIENRAPSATMHIRTALRSAEETPGYCYYGSTLQGPKFSIGRKENIELIQV</sequence>
<dbReference type="VEuPathDB" id="TrichDB:TRFO_18233"/>
<feature type="region of interest" description="Disordered" evidence="1">
    <location>
        <begin position="1"/>
        <end position="21"/>
    </location>
</feature>
<evidence type="ECO:0000313" key="3">
    <source>
        <dbReference type="Proteomes" id="UP000179807"/>
    </source>
</evidence>
<proteinExistence type="predicted"/>
<dbReference type="GeneID" id="94834757"/>
<dbReference type="PANTHER" id="PTHR21580:SF28">
    <property type="entry name" value="BOREALIN N-TERMINAL DOMAIN-CONTAINING PROTEIN-RELATED"/>
    <property type="match status" value="1"/>
</dbReference>
<evidence type="ECO:0000256" key="1">
    <source>
        <dbReference type="SAM" id="MobiDB-lite"/>
    </source>
</evidence>
<dbReference type="Proteomes" id="UP000179807">
    <property type="component" value="Unassembled WGS sequence"/>
</dbReference>
<dbReference type="InterPro" id="IPR051291">
    <property type="entry name" value="CIMAP"/>
</dbReference>
<dbReference type="PANTHER" id="PTHR21580">
    <property type="entry name" value="SHIPPO-1-RELATED"/>
    <property type="match status" value="1"/>
</dbReference>
<dbReference type="InterPro" id="IPR010736">
    <property type="entry name" value="SHIPPO-rpt"/>
</dbReference>
<reference evidence="2" key="1">
    <citation type="submission" date="2016-10" db="EMBL/GenBank/DDBJ databases">
        <authorList>
            <person name="Benchimol M."/>
            <person name="Almeida L.G."/>
            <person name="Vasconcelos A.T."/>
            <person name="Perreira-Neves A."/>
            <person name="Rosa I.A."/>
            <person name="Tasca T."/>
            <person name="Bogo M.R."/>
            <person name="de Souza W."/>
        </authorList>
    </citation>
    <scope>NUCLEOTIDE SEQUENCE [LARGE SCALE GENOMIC DNA]</scope>
    <source>
        <strain evidence="2">K</strain>
    </source>
</reference>
<dbReference type="Pfam" id="PF07004">
    <property type="entry name" value="SHIPPO-rpt"/>
    <property type="match status" value="5"/>
</dbReference>
<name>A0A1J4KLD9_9EUKA</name>